<dbReference type="Proteomes" id="UP000027931">
    <property type="component" value="Unassembled WGS sequence"/>
</dbReference>
<dbReference type="AlphaFoldDB" id="A0A074M750"/>
<dbReference type="Pfam" id="PF14398">
    <property type="entry name" value="ATPgrasp_YheCD"/>
    <property type="match status" value="1"/>
</dbReference>
<keyword evidence="2" id="KW-1185">Reference proteome</keyword>
<dbReference type="OrthoDB" id="2371125at2"/>
<comment type="caution">
    <text evidence="1">The sequence shown here is derived from an EMBL/GenBank/DDBJ whole genome shotgun (WGS) entry which is preliminary data.</text>
</comment>
<dbReference type="SUPFAM" id="SSF56059">
    <property type="entry name" value="Glutathione synthetase ATP-binding domain-like"/>
    <property type="match status" value="1"/>
</dbReference>
<organism evidence="1 2">
    <name type="scientific">Tumebacillus flagellatus</name>
    <dbReference type="NCBI Taxonomy" id="1157490"/>
    <lineage>
        <taxon>Bacteria</taxon>
        <taxon>Bacillati</taxon>
        <taxon>Bacillota</taxon>
        <taxon>Bacilli</taxon>
        <taxon>Bacillales</taxon>
        <taxon>Alicyclobacillaceae</taxon>
        <taxon>Tumebacillus</taxon>
    </lineage>
</organism>
<reference evidence="1 2" key="1">
    <citation type="journal article" date="2013" name="Int. J. Syst. Evol. Microbiol.">
        <title>Tumebacillus flagellatus sp. nov., an alpha-amylase/pullulanase-producing bacterium isolated from cassava wastewater.</title>
        <authorList>
            <person name="Wang Q."/>
            <person name="Xie N."/>
            <person name="Qin Y."/>
            <person name="Shen N."/>
            <person name="Zhu J."/>
            <person name="Mi H."/>
            <person name="Huang R."/>
        </authorList>
    </citation>
    <scope>NUCLEOTIDE SEQUENCE [LARGE SCALE GENOMIC DNA]</scope>
    <source>
        <strain evidence="1 2">GST4</strain>
    </source>
</reference>
<dbReference type="InterPro" id="IPR026838">
    <property type="entry name" value="YheC/D"/>
</dbReference>
<evidence type="ECO:0000313" key="1">
    <source>
        <dbReference type="EMBL" id="KEO81837.1"/>
    </source>
</evidence>
<proteinExistence type="predicted"/>
<name>A0A074M750_9BACL</name>
<dbReference type="RefSeq" id="WP_038091906.1">
    <property type="nucleotide sequence ID" value="NZ_JMIR01000031.1"/>
</dbReference>
<accession>A0A074M750</accession>
<dbReference type="EMBL" id="JMIR01000031">
    <property type="protein sequence ID" value="KEO81837.1"/>
    <property type="molecule type" value="Genomic_DNA"/>
</dbReference>
<evidence type="ECO:0008006" key="3">
    <source>
        <dbReference type="Google" id="ProtNLM"/>
    </source>
</evidence>
<dbReference type="Gene3D" id="3.30.470.20">
    <property type="entry name" value="ATP-grasp fold, B domain"/>
    <property type="match status" value="1"/>
</dbReference>
<evidence type="ECO:0000313" key="2">
    <source>
        <dbReference type="Proteomes" id="UP000027931"/>
    </source>
</evidence>
<dbReference type="eggNOG" id="COG0189">
    <property type="taxonomic scope" value="Bacteria"/>
</dbReference>
<gene>
    <name evidence="1" type="ORF">EL26_18530</name>
</gene>
<sequence length="290" mass="32193">MKEKARYDEERGNYTKWEMYRLLEGEDLGPFHLPVTEALSLDAVRGMLARFSSVFLKPVDTWGGRSVGMLQEVEGRLIWRLQGAEAQEVELESVVAAYDGIDAIVQEAAPVVFFQGRPFDIRTHLQRDPDGGGWVYAGELVRVGGGVGVVSNVEISGGQVMTLEEMVREVFGEAGTESDSGGICAESLREELEDGSLAVCELLEHVPHFVEIGFDVCLDADGGLWLIEVNANDALGGPSHELFAKLPDQTLYEQMMERYHARQRGFLELLFGAMEMTVDGEFEEETDEEH</sequence>
<protein>
    <recommendedName>
        <fullName evidence="3">ATP-grasp domain-containing protein</fullName>
    </recommendedName>
</protein>
<dbReference type="STRING" id="1157490.EL26_18530"/>